<name>A0A1I2V4S3_9EURY</name>
<dbReference type="InterPro" id="IPR029016">
    <property type="entry name" value="GAF-like_dom_sf"/>
</dbReference>
<sequence length="256" mass="28752">MKPRRTGNTLQTTDISLRLVELITELDGATLAELAEEAELAKSTVHNHLKTLAKYGYVSREADTYHVGLKLYHLGTYARERNDVYGVAEEIVPELANETQLEADFTVEENGRIVSLYDESTYSDTPSYLVDGRLFYVHSTASGKAILSRYSDHRVREILDRWGLPAQTDHTITSTEAFLDELERVRNRGYATNVEEAIDGMWAVSMPVETPRGEVCGAINVYGPTYVHDESRERAVVDAIAEKVDAFERTLSTESQ</sequence>
<dbReference type="Proteomes" id="UP000198876">
    <property type="component" value="Unassembled WGS sequence"/>
</dbReference>
<dbReference type="PROSITE" id="PS51077">
    <property type="entry name" value="HTH_ICLR"/>
    <property type="match status" value="1"/>
</dbReference>
<evidence type="ECO:0000256" key="3">
    <source>
        <dbReference type="ARBA" id="ARBA00023163"/>
    </source>
</evidence>
<dbReference type="InterPro" id="IPR005471">
    <property type="entry name" value="Tscrpt_reg_IclR_N"/>
</dbReference>
<dbReference type="PANTHER" id="PTHR30136:SF35">
    <property type="entry name" value="HTH-TYPE TRANSCRIPTIONAL REGULATOR RV1719"/>
    <property type="match status" value="1"/>
</dbReference>
<dbReference type="OrthoDB" id="14763at2157"/>
<dbReference type="InterPro" id="IPR050707">
    <property type="entry name" value="HTH_MetabolicPath_Reg"/>
</dbReference>
<dbReference type="Gene3D" id="1.10.10.10">
    <property type="entry name" value="Winged helix-like DNA-binding domain superfamily/Winged helix DNA-binding domain"/>
    <property type="match status" value="1"/>
</dbReference>
<dbReference type="RefSeq" id="WP_092893440.1">
    <property type="nucleotide sequence ID" value="NZ_FOOQ01000005.1"/>
</dbReference>
<protein>
    <submittedName>
        <fullName evidence="6">Transcriptional regulator, IclR family</fullName>
    </submittedName>
</protein>
<dbReference type="Pfam" id="PF09339">
    <property type="entry name" value="HTH_IclR"/>
    <property type="match status" value="1"/>
</dbReference>
<dbReference type="GO" id="GO:0045892">
    <property type="term" value="P:negative regulation of DNA-templated transcription"/>
    <property type="evidence" value="ECO:0007669"/>
    <property type="project" value="TreeGrafter"/>
</dbReference>
<dbReference type="SMART" id="SM00346">
    <property type="entry name" value="HTH_ICLR"/>
    <property type="match status" value="1"/>
</dbReference>
<reference evidence="7" key="1">
    <citation type="submission" date="2016-10" db="EMBL/GenBank/DDBJ databases">
        <authorList>
            <person name="Varghese N."/>
            <person name="Submissions S."/>
        </authorList>
    </citation>
    <scope>NUCLEOTIDE SEQUENCE [LARGE SCALE GENOMIC DNA]</scope>
    <source>
        <strain evidence="7">CGMCC 1.7739</strain>
    </source>
</reference>
<keyword evidence="1" id="KW-0805">Transcription regulation</keyword>
<dbReference type="Pfam" id="PF01614">
    <property type="entry name" value="IclR_C"/>
    <property type="match status" value="1"/>
</dbReference>
<feature type="domain" description="IclR-ED" evidence="5">
    <location>
        <begin position="70"/>
        <end position="256"/>
    </location>
</feature>
<dbReference type="STRING" id="553467.SAMN04488063_3064"/>
<keyword evidence="2" id="KW-0238">DNA-binding</keyword>
<dbReference type="InterPro" id="IPR036388">
    <property type="entry name" value="WH-like_DNA-bd_sf"/>
</dbReference>
<keyword evidence="7" id="KW-1185">Reference proteome</keyword>
<proteinExistence type="predicted"/>
<evidence type="ECO:0000256" key="2">
    <source>
        <dbReference type="ARBA" id="ARBA00023125"/>
    </source>
</evidence>
<dbReference type="PANTHER" id="PTHR30136">
    <property type="entry name" value="HELIX-TURN-HELIX TRANSCRIPTIONAL REGULATOR, ICLR FAMILY"/>
    <property type="match status" value="1"/>
</dbReference>
<evidence type="ECO:0000259" key="5">
    <source>
        <dbReference type="PROSITE" id="PS51078"/>
    </source>
</evidence>
<dbReference type="GO" id="GO:0003700">
    <property type="term" value="F:DNA-binding transcription factor activity"/>
    <property type="evidence" value="ECO:0007669"/>
    <property type="project" value="TreeGrafter"/>
</dbReference>
<dbReference type="SUPFAM" id="SSF46785">
    <property type="entry name" value="Winged helix' DNA-binding domain"/>
    <property type="match status" value="1"/>
</dbReference>
<feature type="domain" description="HTH iclR-type" evidence="4">
    <location>
        <begin position="10"/>
        <end position="69"/>
    </location>
</feature>
<accession>A0A1I2V4S3</accession>
<evidence type="ECO:0000259" key="4">
    <source>
        <dbReference type="PROSITE" id="PS51077"/>
    </source>
</evidence>
<dbReference type="SUPFAM" id="SSF55781">
    <property type="entry name" value="GAF domain-like"/>
    <property type="match status" value="1"/>
</dbReference>
<dbReference type="Gene3D" id="3.30.450.40">
    <property type="match status" value="1"/>
</dbReference>
<dbReference type="InterPro" id="IPR014757">
    <property type="entry name" value="Tscrpt_reg_IclR_C"/>
</dbReference>
<dbReference type="InterPro" id="IPR036390">
    <property type="entry name" value="WH_DNA-bd_sf"/>
</dbReference>
<evidence type="ECO:0000313" key="6">
    <source>
        <dbReference type="EMBL" id="SFG84232.1"/>
    </source>
</evidence>
<gene>
    <name evidence="6" type="ORF">SAMN04488063_3064</name>
</gene>
<evidence type="ECO:0000313" key="7">
    <source>
        <dbReference type="Proteomes" id="UP000198876"/>
    </source>
</evidence>
<dbReference type="AlphaFoldDB" id="A0A1I2V4S3"/>
<dbReference type="GO" id="GO:0003677">
    <property type="term" value="F:DNA binding"/>
    <property type="evidence" value="ECO:0007669"/>
    <property type="project" value="UniProtKB-KW"/>
</dbReference>
<keyword evidence="3" id="KW-0804">Transcription</keyword>
<organism evidence="6 7">
    <name type="scientific">Halopelagius inordinatus</name>
    <dbReference type="NCBI Taxonomy" id="553467"/>
    <lineage>
        <taxon>Archaea</taxon>
        <taxon>Methanobacteriati</taxon>
        <taxon>Methanobacteriota</taxon>
        <taxon>Stenosarchaea group</taxon>
        <taxon>Halobacteria</taxon>
        <taxon>Halobacteriales</taxon>
        <taxon>Haloferacaceae</taxon>
    </lineage>
</organism>
<dbReference type="PROSITE" id="PS51078">
    <property type="entry name" value="ICLR_ED"/>
    <property type="match status" value="1"/>
</dbReference>
<evidence type="ECO:0000256" key="1">
    <source>
        <dbReference type="ARBA" id="ARBA00023015"/>
    </source>
</evidence>
<dbReference type="EMBL" id="FOOQ01000005">
    <property type="protein sequence ID" value="SFG84232.1"/>
    <property type="molecule type" value="Genomic_DNA"/>
</dbReference>